<sequence length="222" mass="24573">MTVFIVILFLFMQGCSGFTSMDKEDLAAEYGPEDSLDYIANNKDDVPEGRNTGNLFGWNRSDSSEADLDEDLSMHDLLDRQRIAEGLSNILVQSPDVKKAGVLITNEYALAAFEADTKDTREAAKRVKMMVEAAVPYFFVTVVTDNPAMIQDLEAFKGMDARSSEGHQALRHTMDTMLDMTEQPSTPKEKAGSMEEQRPSFHYARYLSASSSTCASFTCSSA</sequence>
<dbReference type="InterPro" id="IPR019076">
    <property type="entry name" value="Spore_lipoprot_YhcN/YlaJ-like"/>
</dbReference>
<reference evidence="2" key="1">
    <citation type="journal article" date="2019" name="Int. J. Syst. Evol. Microbiol.">
        <title>The Global Catalogue of Microorganisms (GCM) 10K type strain sequencing project: providing services to taxonomists for standard genome sequencing and annotation.</title>
        <authorList>
            <consortium name="The Broad Institute Genomics Platform"/>
            <consortium name="The Broad Institute Genome Sequencing Center for Infectious Disease"/>
            <person name="Wu L."/>
            <person name="Ma J."/>
        </authorList>
    </citation>
    <scope>NUCLEOTIDE SEQUENCE [LARGE SCALE GENOMIC DNA]</scope>
    <source>
        <strain evidence="2">KCTC 33792</strain>
    </source>
</reference>
<accession>A0ABW5T129</accession>
<evidence type="ECO:0000313" key="2">
    <source>
        <dbReference type="Proteomes" id="UP001597520"/>
    </source>
</evidence>
<dbReference type="Pfam" id="PF09580">
    <property type="entry name" value="Spore_YhcN_YlaJ"/>
    <property type="match status" value="1"/>
</dbReference>
<proteinExistence type="predicted"/>
<keyword evidence="2" id="KW-1185">Reference proteome</keyword>
<protein>
    <submittedName>
        <fullName evidence="1">YhcN/YlaJ family sporulation lipoprotein</fullName>
    </submittedName>
</protein>
<keyword evidence="1" id="KW-0449">Lipoprotein</keyword>
<dbReference type="EMBL" id="JBHUML010000002">
    <property type="protein sequence ID" value="MFD2705435.1"/>
    <property type="molecule type" value="Genomic_DNA"/>
</dbReference>
<name>A0ABW5T129_9BACI</name>
<organism evidence="1 2">
    <name type="scientific">Salibacterium lacus</name>
    <dbReference type="NCBI Taxonomy" id="1898109"/>
    <lineage>
        <taxon>Bacteria</taxon>
        <taxon>Bacillati</taxon>
        <taxon>Bacillota</taxon>
        <taxon>Bacilli</taxon>
        <taxon>Bacillales</taxon>
        <taxon>Bacillaceae</taxon>
    </lineage>
</organism>
<evidence type="ECO:0000313" key="1">
    <source>
        <dbReference type="EMBL" id="MFD2705435.1"/>
    </source>
</evidence>
<comment type="caution">
    <text evidence="1">The sequence shown here is derived from an EMBL/GenBank/DDBJ whole genome shotgun (WGS) entry which is preliminary data.</text>
</comment>
<dbReference type="Proteomes" id="UP001597520">
    <property type="component" value="Unassembled WGS sequence"/>
</dbReference>
<dbReference type="RefSeq" id="WP_380713215.1">
    <property type="nucleotide sequence ID" value="NZ_JBHUML010000002.1"/>
</dbReference>
<gene>
    <name evidence="1" type="ORF">ACFSUB_08145</name>
</gene>